<dbReference type="GO" id="GO:0003700">
    <property type="term" value="F:DNA-binding transcription factor activity"/>
    <property type="evidence" value="ECO:0007669"/>
    <property type="project" value="TreeGrafter"/>
</dbReference>
<dbReference type="SUPFAM" id="SSF48498">
    <property type="entry name" value="Tetracyclin repressor-like, C-terminal domain"/>
    <property type="match status" value="1"/>
</dbReference>
<evidence type="ECO:0000313" key="6">
    <source>
        <dbReference type="EMBL" id="PRY34071.1"/>
    </source>
</evidence>
<dbReference type="InterPro" id="IPR025996">
    <property type="entry name" value="MT1864/Rv1816-like_C"/>
</dbReference>
<dbReference type="OrthoDB" id="3173376at2"/>
<dbReference type="PANTHER" id="PTHR30055">
    <property type="entry name" value="HTH-TYPE TRANSCRIPTIONAL REGULATOR RUTR"/>
    <property type="match status" value="1"/>
</dbReference>
<evidence type="ECO:0000256" key="2">
    <source>
        <dbReference type="ARBA" id="ARBA00023125"/>
    </source>
</evidence>
<name>A0A2T0SKX9_9PSEU</name>
<dbReference type="SUPFAM" id="SSF46689">
    <property type="entry name" value="Homeodomain-like"/>
    <property type="match status" value="1"/>
</dbReference>
<dbReference type="Gene3D" id="1.10.357.10">
    <property type="entry name" value="Tetracycline Repressor, domain 2"/>
    <property type="match status" value="1"/>
</dbReference>
<dbReference type="Pfam" id="PF13305">
    <property type="entry name" value="TetR_C_33"/>
    <property type="match status" value="1"/>
</dbReference>
<keyword evidence="2 4" id="KW-0238">DNA-binding</keyword>
<gene>
    <name evidence="6" type="ORF">CLV43_11897</name>
</gene>
<evidence type="ECO:0000256" key="1">
    <source>
        <dbReference type="ARBA" id="ARBA00023015"/>
    </source>
</evidence>
<feature type="domain" description="HTH tetR-type" evidence="5">
    <location>
        <begin position="9"/>
        <end position="69"/>
    </location>
</feature>
<evidence type="ECO:0000256" key="3">
    <source>
        <dbReference type="ARBA" id="ARBA00023163"/>
    </source>
</evidence>
<evidence type="ECO:0000259" key="5">
    <source>
        <dbReference type="PROSITE" id="PS50977"/>
    </source>
</evidence>
<reference evidence="6 7" key="1">
    <citation type="submission" date="2018-03" db="EMBL/GenBank/DDBJ databases">
        <title>Genomic Encyclopedia of Archaeal and Bacterial Type Strains, Phase II (KMG-II): from individual species to whole genera.</title>
        <authorList>
            <person name="Goeker M."/>
        </authorList>
    </citation>
    <scope>NUCLEOTIDE SEQUENCE [LARGE SCALE GENOMIC DNA]</scope>
    <source>
        <strain evidence="6 7">DSM 44720</strain>
    </source>
</reference>
<dbReference type="InterPro" id="IPR009057">
    <property type="entry name" value="Homeodomain-like_sf"/>
</dbReference>
<sequence length="214" mass="22906">MATRAESAAVTRRSLLDAAAELLDEGGPEAVTLREVGARAGVTRGAPYRHFAGKDSLLTAVAAEGWERVGDRVQALRADPDLPASERLRGALRALIDVGRRQPHLYQLLFKPQGARGDGLERVRLQLCGPEGDPTAAVRAAGRFQDEFQAIVAALVGEADARHYGALLMTSAHGIAGMELSGHLDGDKWRTTADELVDTLVRMVSDASVTTWET</sequence>
<evidence type="ECO:0000313" key="7">
    <source>
        <dbReference type="Proteomes" id="UP000239494"/>
    </source>
</evidence>
<dbReference type="Pfam" id="PF00440">
    <property type="entry name" value="TetR_N"/>
    <property type="match status" value="1"/>
</dbReference>
<dbReference type="RefSeq" id="WP_106195602.1">
    <property type="nucleotide sequence ID" value="NZ_PVTF01000018.1"/>
</dbReference>
<dbReference type="Proteomes" id="UP000239494">
    <property type="component" value="Unassembled WGS sequence"/>
</dbReference>
<organism evidence="6 7">
    <name type="scientific">Umezawaea tangerina</name>
    <dbReference type="NCBI Taxonomy" id="84725"/>
    <lineage>
        <taxon>Bacteria</taxon>
        <taxon>Bacillati</taxon>
        <taxon>Actinomycetota</taxon>
        <taxon>Actinomycetes</taxon>
        <taxon>Pseudonocardiales</taxon>
        <taxon>Pseudonocardiaceae</taxon>
        <taxon>Umezawaea</taxon>
    </lineage>
</organism>
<dbReference type="EMBL" id="PVTF01000018">
    <property type="protein sequence ID" value="PRY34071.1"/>
    <property type="molecule type" value="Genomic_DNA"/>
</dbReference>
<dbReference type="InterPro" id="IPR001647">
    <property type="entry name" value="HTH_TetR"/>
</dbReference>
<comment type="caution">
    <text evidence="6">The sequence shown here is derived from an EMBL/GenBank/DDBJ whole genome shotgun (WGS) entry which is preliminary data.</text>
</comment>
<keyword evidence="1" id="KW-0805">Transcription regulation</keyword>
<accession>A0A2T0SKX9</accession>
<dbReference type="PROSITE" id="PS50977">
    <property type="entry name" value="HTH_TETR_2"/>
    <property type="match status" value="1"/>
</dbReference>
<dbReference type="InterPro" id="IPR036271">
    <property type="entry name" value="Tet_transcr_reg_TetR-rel_C_sf"/>
</dbReference>
<dbReference type="AlphaFoldDB" id="A0A2T0SKX9"/>
<keyword evidence="3" id="KW-0804">Transcription</keyword>
<protein>
    <submittedName>
        <fullName evidence="6">TetR family transcriptional regulator</fullName>
    </submittedName>
</protein>
<dbReference type="PANTHER" id="PTHR30055:SF226">
    <property type="entry name" value="HTH-TYPE TRANSCRIPTIONAL REGULATOR PKSA"/>
    <property type="match status" value="1"/>
</dbReference>
<feature type="DNA-binding region" description="H-T-H motif" evidence="4">
    <location>
        <begin position="32"/>
        <end position="51"/>
    </location>
</feature>
<dbReference type="PRINTS" id="PR00455">
    <property type="entry name" value="HTHTETR"/>
</dbReference>
<dbReference type="GO" id="GO:0000976">
    <property type="term" value="F:transcription cis-regulatory region binding"/>
    <property type="evidence" value="ECO:0007669"/>
    <property type="project" value="TreeGrafter"/>
</dbReference>
<proteinExistence type="predicted"/>
<evidence type="ECO:0000256" key="4">
    <source>
        <dbReference type="PROSITE-ProRule" id="PRU00335"/>
    </source>
</evidence>
<keyword evidence="7" id="KW-1185">Reference proteome</keyword>
<dbReference type="InterPro" id="IPR050109">
    <property type="entry name" value="HTH-type_TetR-like_transc_reg"/>
</dbReference>